<keyword evidence="1" id="KW-0472">Membrane</keyword>
<evidence type="ECO:0000313" key="3">
    <source>
        <dbReference type="Proteomes" id="UP000184241"/>
    </source>
</evidence>
<reference evidence="2 3" key="1">
    <citation type="submission" date="2016-11" db="EMBL/GenBank/DDBJ databases">
        <authorList>
            <person name="Jaros S."/>
            <person name="Januszkiewicz K."/>
            <person name="Wedrychowicz H."/>
        </authorList>
    </citation>
    <scope>NUCLEOTIDE SEQUENCE [LARGE SCALE GENOMIC DNA]</scope>
    <source>
        <strain evidence="2 3">DSM 6191</strain>
    </source>
</reference>
<dbReference type="InterPro" id="IPR018763">
    <property type="entry name" value="DUF2334"/>
</dbReference>
<dbReference type="Pfam" id="PF10096">
    <property type="entry name" value="DUF2334"/>
    <property type="match status" value="1"/>
</dbReference>
<keyword evidence="1" id="KW-0812">Transmembrane</keyword>
<accession>A0A1M6F9N9</accession>
<dbReference type="GO" id="GO:0005975">
    <property type="term" value="P:carbohydrate metabolic process"/>
    <property type="evidence" value="ECO:0007669"/>
    <property type="project" value="InterPro"/>
</dbReference>
<dbReference type="EMBL" id="FQXU01000027">
    <property type="protein sequence ID" value="SHI94371.1"/>
    <property type="molecule type" value="Genomic_DNA"/>
</dbReference>
<organism evidence="2 3">
    <name type="scientific">Clostridium intestinale DSM 6191</name>
    <dbReference type="NCBI Taxonomy" id="1121320"/>
    <lineage>
        <taxon>Bacteria</taxon>
        <taxon>Bacillati</taxon>
        <taxon>Bacillota</taxon>
        <taxon>Clostridia</taxon>
        <taxon>Eubacteriales</taxon>
        <taxon>Clostridiaceae</taxon>
        <taxon>Clostridium</taxon>
    </lineage>
</organism>
<proteinExistence type="predicted"/>
<dbReference type="AlphaFoldDB" id="A0A1M6F9N9"/>
<dbReference type="InterPro" id="IPR011330">
    <property type="entry name" value="Glyco_hydro/deAcase_b/a-brl"/>
</dbReference>
<dbReference type="RefSeq" id="WP_073022840.1">
    <property type="nucleotide sequence ID" value="NZ_FQXU01000027.1"/>
</dbReference>
<evidence type="ECO:0008006" key="4">
    <source>
        <dbReference type="Google" id="ProtNLM"/>
    </source>
</evidence>
<evidence type="ECO:0000256" key="1">
    <source>
        <dbReference type="SAM" id="Phobius"/>
    </source>
</evidence>
<keyword evidence="1" id="KW-1133">Transmembrane helix</keyword>
<protein>
    <recommendedName>
        <fullName evidence="4">Copper amine oxidase N-terminal domain-containing protein</fullName>
    </recommendedName>
</protein>
<name>A0A1M6F9N9_9CLOT</name>
<feature type="transmembrane region" description="Helical" evidence="1">
    <location>
        <begin position="5"/>
        <end position="22"/>
    </location>
</feature>
<gene>
    <name evidence="2" type="ORF">SAMN02745941_04589</name>
</gene>
<dbReference type="SUPFAM" id="SSF88713">
    <property type="entry name" value="Glycoside hydrolase/deacetylase"/>
    <property type="match status" value="1"/>
</dbReference>
<evidence type="ECO:0000313" key="2">
    <source>
        <dbReference type="EMBL" id="SHI94371.1"/>
    </source>
</evidence>
<sequence length="460" mass="53092">MLKKFLYLIPISIIVIILYVYFKPDLRVKFIEEFDGKSLTSLKNDKLVHSFKKKKLSRKIPSLPNNITSISKVNNVDLIYKDAKLDLSSPILQKGQRYYISIKDFCESVGAVYNYFGDKYTIEFNNQIYTVSKENKNISSKAGTVELRGEALTNHKTEYLSVSDIEEIFSFISYWDIDNNKISFFPIDNLKIKIPKANGTISLIRLEDISVGEEYNGDNLLKFKMVAQNLYINNANFSIAWVPRFKDPENNVDIDLLKDFNMTNAAFINTLDYIINRGGIIGLHGYTHQYGNEKSIVSSELTKDHNTKEEDVINIVNSAITTADSLNIPYKFFESPHYRATEYQQSILEKYFDYIYEPYVGIWNKLPLVSPRNNTTIYVPAPLSYVKDNNVQELLDNIKSNKSSSLASFFYHPYKEFDYINIDIKDGQLNYTYSQDAPLNRILKTLDDCGYVTIKLTDIK</sequence>
<dbReference type="Proteomes" id="UP000184241">
    <property type="component" value="Unassembled WGS sequence"/>
</dbReference>